<feature type="compositionally biased region" description="Low complexity" evidence="8">
    <location>
        <begin position="289"/>
        <end position="325"/>
    </location>
</feature>
<reference evidence="11" key="1">
    <citation type="submission" date="2007-04" db="EMBL/GenBank/DDBJ databases">
        <title>Annotation of Pediculus humanus corporis strain USDA.</title>
        <authorList>
            <person name="Kirkness E."/>
            <person name="Hannick L."/>
            <person name="Hass B."/>
            <person name="Bruggner R."/>
            <person name="Lawson D."/>
            <person name="Bidwell S."/>
            <person name="Joardar V."/>
            <person name="Caler E."/>
            <person name="Walenz B."/>
            <person name="Inman J."/>
            <person name="Schobel S."/>
            <person name="Galinsky K."/>
            <person name="Amedeo P."/>
            <person name="Strausberg R."/>
        </authorList>
    </citation>
    <scope>NUCLEOTIDE SEQUENCE</scope>
    <source>
        <strain evidence="11">USDA</strain>
    </source>
</reference>
<keyword evidence="4 6" id="KW-0862">Zinc</keyword>
<keyword evidence="1 7" id="KW-0728">SH3 domain</keyword>
<evidence type="ECO:0000256" key="8">
    <source>
        <dbReference type="SAM" id="MobiDB-lite"/>
    </source>
</evidence>
<dbReference type="SUPFAM" id="SSF50044">
    <property type="entry name" value="SH3-domain"/>
    <property type="match status" value="1"/>
</dbReference>
<keyword evidence="3" id="KW-0677">Repeat</keyword>
<dbReference type="SMART" id="SM00326">
    <property type="entry name" value="SH3"/>
    <property type="match status" value="1"/>
</dbReference>
<dbReference type="KEGG" id="phu:Phum_PHUM206430"/>
<organism>
    <name type="scientific">Pediculus humanus subsp. corporis</name>
    <name type="common">Body louse</name>
    <dbReference type="NCBI Taxonomy" id="121224"/>
    <lineage>
        <taxon>Eukaryota</taxon>
        <taxon>Metazoa</taxon>
        <taxon>Ecdysozoa</taxon>
        <taxon>Arthropoda</taxon>
        <taxon>Hexapoda</taxon>
        <taxon>Insecta</taxon>
        <taxon>Pterygota</taxon>
        <taxon>Neoptera</taxon>
        <taxon>Paraneoptera</taxon>
        <taxon>Psocodea</taxon>
        <taxon>Troctomorpha</taxon>
        <taxon>Phthiraptera</taxon>
        <taxon>Anoplura</taxon>
        <taxon>Pediculidae</taxon>
        <taxon>Pediculus</taxon>
    </lineage>
</organism>
<dbReference type="RefSeq" id="XP_002425533.1">
    <property type="nucleotide sequence ID" value="XM_002425488.1"/>
</dbReference>
<dbReference type="PRINTS" id="PR00452">
    <property type="entry name" value="SH3DOMAIN"/>
</dbReference>
<keyword evidence="13" id="KW-1185">Reference proteome</keyword>
<evidence type="ECO:0000256" key="6">
    <source>
        <dbReference type="PROSITE-ProRule" id="PRU00125"/>
    </source>
</evidence>
<protein>
    <submittedName>
        <fullName evidence="11 12">Lim and sh3 domain protein 1, lasp-1, putative</fullName>
    </submittedName>
</protein>
<dbReference type="PROSITE" id="PS00478">
    <property type="entry name" value="LIM_DOMAIN_1"/>
    <property type="match status" value="1"/>
</dbReference>
<dbReference type="InterPro" id="IPR001781">
    <property type="entry name" value="Znf_LIM"/>
</dbReference>
<dbReference type="InParanoid" id="E0VHD9"/>
<dbReference type="PROSITE" id="PS51216">
    <property type="entry name" value="NEBULIN"/>
    <property type="match status" value="2"/>
</dbReference>
<name>E0VHD9_PEDHC</name>
<dbReference type="EMBL" id="AAZO01002391">
    <property type="status" value="NOT_ANNOTATED_CDS"/>
    <property type="molecule type" value="Genomic_DNA"/>
</dbReference>
<keyword evidence="5 6" id="KW-0440">LIM domain</keyword>
<evidence type="ECO:0000256" key="4">
    <source>
        <dbReference type="ARBA" id="ARBA00022833"/>
    </source>
</evidence>
<evidence type="ECO:0000256" key="1">
    <source>
        <dbReference type="ARBA" id="ARBA00022443"/>
    </source>
</evidence>
<dbReference type="GO" id="GO:0051015">
    <property type="term" value="F:actin filament binding"/>
    <property type="evidence" value="ECO:0007669"/>
    <property type="project" value="TreeGrafter"/>
</dbReference>
<dbReference type="Pfam" id="PF00412">
    <property type="entry name" value="LIM"/>
    <property type="match status" value="1"/>
</dbReference>
<dbReference type="VEuPathDB" id="VectorBase:PHUM206430"/>
<dbReference type="CDD" id="cd11789">
    <property type="entry name" value="SH3_Nebulin_family_C"/>
    <property type="match status" value="1"/>
</dbReference>
<dbReference type="Gene3D" id="2.30.30.40">
    <property type="entry name" value="SH3 Domains"/>
    <property type="match status" value="1"/>
</dbReference>
<dbReference type="SMART" id="SM00132">
    <property type="entry name" value="LIM"/>
    <property type="match status" value="1"/>
</dbReference>
<gene>
    <name evidence="12" type="primary">8237337</name>
    <name evidence="11" type="ORF">Phum_PHUM206430</name>
</gene>
<dbReference type="PANTHER" id="PTHR46218">
    <property type="entry name" value="LASP"/>
    <property type="match status" value="1"/>
</dbReference>
<dbReference type="eggNOG" id="KOG1702">
    <property type="taxonomic scope" value="Eukaryota"/>
</dbReference>
<feature type="compositionally biased region" description="Low complexity" evidence="8">
    <location>
        <begin position="182"/>
        <end position="191"/>
    </location>
</feature>
<dbReference type="Gene3D" id="2.10.110.10">
    <property type="entry name" value="Cysteine Rich Protein"/>
    <property type="match status" value="1"/>
</dbReference>
<dbReference type="Proteomes" id="UP000009046">
    <property type="component" value="Unassembled WGS sequence"/>
</dbReference>
<evidence type="ECO:0000259" key="9">
    <source>
        <dbReference type="PROSITE" id="PS50002"/>
    </source>
</evidence>
<evidence type="ECO:0000313" key="11">
    <source>
        <dbReference type="EMBL" id="EEB12795.1"/>
    </source>
</evidence>
<dbReference type="InterPro" id="IPR001452">
    <property type="entry name" value="SH3_domain"/>
</dbReference>
<evidence type="ECO:0000256" key="5">
    <source>
        <dbReference type="ARBA" id="ARBA00023038"/>
    </source>
</evidence>
<dbReference type="GO" id="GO:0005925">
    <property type="term" value="C:focal adhesion"/>
    <property type="evidence" value="ECO:0007669"/>
    <property type="project" value="TreeGrafter"/>
</dbReference>
<evidence type="ECO:0000256" key="7">
    <source>
        <dbReference type="PROSITE-ProRule" id="PRU00192"/>
    </source>
</evidence>
<dbReference type="EnsemblMetazoa" id="PHUM206430-RA">
    <property type="protein sequence ID" value="PHUM206430-PA"/>
    <property type="gene ID" value="PHUM206430"/>
</dbReference>
<sequence length="445" mass="51222">MTQKLNVAALVERENVQETTSFKIIISEMVKTCARCEKTVYPIEELKCLDKIWHKQCFKCQVCQMTLNMRNYKGFNKDPYCEAHIPKAKATTVAETPEFRRIAENTKIQSNVKYHEDFEKTKGKFTQVADDPETLRIKANSKNISNVAYHGELEKKAVMEKLRNMGGENGHNESGIGNNNSQQQQQQQQQQMDRSYGIQHKPVYHESQTNSSYPMRQSSTVIYTSDRGPVSSLPDRRIGSIHDLDPVNEFYGSLGDSAKSSGTDYYGRNYMMSQNNGQQQSQPQPPPQQQQQQQYHQQPLQQQQQQQPQYQHHQQPLQQQQPQQPKYQTPEYAYSNNQTQQQYNRNVMNGHQRSSGQNMSYTNDYTQNSLPEPQQDVSVRQQVRNSGRVFRAMYDYKAQDSDEVSFMNGDLIVNCTPIDDGWLIGVVKRTGQSGMIPANYVTLAI</sequence>
<reference evidence="12" key="3">
    <citation type="submission" date="2021-02" db="UniProtKB">
        <authorList>
            <consortium name="EnsemblMetazoa"/>
        </authorList>
    </citation>
    <scope>IDENTIFICATION</scope>
    <source>
        <strain evidence="12">USDA</strain>
    </source>
</reference>
<reference evidence="11" key="2">
    <citation type="submission" date="2007-04" db="EMBL/GenBank/DDBJ databases">
        <title>The genome of the human body louse.</title>
        <authorList>
            <consortium name="The Human Body Louse Genome Consortium"/>
            <person name="Kirkness E."/>
            <person name="Walenz B."/>
            <person name="Hass B."/>
            <person name="Bruggner R."/>
            <person name="Strausberg R."/>
        </authorList>
    </citation>
    <scope>NUCLEOTIDE SEQUENCE</scope>
    <source>
        <strain evidence="11">USDA</strain>
    </source>
</reference>
<dbReference type="EMBL" id="DS235169">
    <property type="protein sequence ID" value="EEB12795.1"/>
    <property type="molecule type" value="Genomic_DNA"/>
</dbReference>
<feature type="domain" description="SH3" evidence="9">
    <location>
        <begin position="385"/>
        <end position="445"/>
    </location>
</feature>
<evidence type="ECO:0000259" key="10">
    <source>
        <dbReference type="PROSITE" id="PS50023"/>
    </source>
</evidence>
<feature type="domain" description="LIM zinc-binding" evidence="10">
    <location>
        <begin position="31"/>
        <end position="91"/>
    </location>
</feature>
<dbReference type="SMART" id="SM00227">
    <property type="entry name" value="NEBU"/>
    <property type="match status" value="2"/>
</dbReference>
<evidence type="ECO:0000256" key="2">
    <source>
        <dbReference type="ARBA" id="ARBA00022723"/>
    </source>
</evidence>
<feature type="region of interest" description="Disordered" evidence="8">
    <location>
        <begin position="165"/>
        <end position="195"/>
    </location>
</feature>
<dbReference type="OMA" id="CEAHYPK"/>
<dbReference type="PANTHER" id="PTHR46218:SF4">
    <property type="entry name" value="LIM AND SH3 DOMAIN PROTEIN LASP"/>
    <property type="match status" value="1"/>
</dbReference>
<dbReference type="InterPro" id="IPR000900">
    <property type="entry name" value="Nebulin_repeat"/>
</dbReference>
<dbReference type="EMBL" id="AAZO01002390">
    <property type="status" value="NOT_ANNOTATED_CDS"/>
    <property type="molecule type" value="Genomic_DNA"/>
</dbReference>
<evidence type="ECO:0000256" key="3">
    <source>
        <dbReference type="ARBA" id="ARBA00022737"/>
    </source>
</evidence>
<dbReference type="OrthoDB" id="191061at2759"/>
<dbReference type="Pfam" id="PF00880">
    <property type="entry name" value="Nebulin"/>
    <property type="match status" value="2"/>
</dbReference>
<dbReference type="CDD" id="cd09447">
    <property type="entry name" value="LIM_LASP"/>
    <property type="match status" value="1"/>
</dbReference>
<feature type="region of interest" description="Disordered" evidence="8">
    <location>
        <begin position="250"/>
        <end position="328"/>
    </location>
</feature>
<dbReference type="PROSITE" id="PS50023">
    <property type="entry name" value="LIM_DOMAIN_2"/>
    <property type="match status" value="1"/>
</dbReference>
<dbReference type="STRING" id="121224.E0VHD9"/>
<dbReference type="InterPro" id="IPR036028">
    <property type="entry name" value="SH3-like_dom_sf"/>
</dbReference>
<dbReference type="FunFam" id="2.10.110.10:FF:000087">
    <property type="entry name" value="LIM zinc-binding domain-containing Nebulette"/>
    <property type="match status" value="1"/>
</dbReference>
<dbReference type="AlphaFoldDB" id="E0VHD9"/>
<proteinExistence type="predicted"/>
<dbReference type="GeneID" id="8237337"/>
<evidence type="ECO:0000313" key="13">
    <source>
        <dbReference type="Proteomes" id="UP000009046"/>
    </source>
</evidence>
<dbReference type="GO" id="GO:0046872">
    <property type="term" value="F:metal ion binding"/>
    <property type="evidence" value="ECO:0007669"/>
    <property type="project" value="UniProtKB-KW"/>
</dbReference>
<dbReference type="PROSITE" id="PS50002">
    <property type="entry name" value="SH3"/>
    <property type="match status" value="1"/>
</dbReference>
<dbReference type="CTD" id="8237337"/>
<keyword evidence="2 6" id="KW-0479">Metal-binding</keyword>
<dbReference type="Pfam" id="PF00018">
    <property type="entry name" value="SH3_1"/>
    <property type="match status" value="1"/>
</dbReference>
<dbReference type="InterPro" id="IPR051759">
    <property type="entry name" value="LIM-SH3_domain_protein"/>
</dbReference>
<accession>E0VHD9</accession>
<dbReference type="SUPFAM" id="SSF57716">
    <property type="entry name" value="Glucocorticoid receptor-like (DNA-binding domain)"/>
    <property type="match status" value="1"/>
</dbReference>
<evidence type="ECO:0000313" key="12">
    <source>
        <dbReference type="EnsemblMetazoa" id="PHUM206430-PA"/>
    </source>
</evidence>
<dbReference type="HOGENOM" id="CLU_026811_0_0_1"/>
<dbReference type="GO" id="GO:0005737">
    <property type="term" value="C:cytoplasm"/>
    <property type="evidence" value="ECO:0007669"/>
    <property type="project" value="UniProtKB-ARBA"/>
</dbReference>